<gene>
    <name evidence="1" type="ORF">UFOPK2423_00318</name>
</gene>
<reference evidence="1" key="1">
    <citation type="submission" date="2020-05" db="EMBL/GenBank/DDBJ databases">
        <authorList>
            <person name="Chiriac C."/>
            <person name="Salcher M."/>
            <person name="Ghai R."/>
            <person name="Kavagutti S V."/>
        </authorList>
    </citation>
    <scope>NUCLEOTIDE SEQUENCE</scope>
</reference>
<accession>A0A6J6NLG0</accession>
<proteinExistence type="predicted"/>
<evidence type="ECO:0000313" key="1">
    <source>
        <dbReference type="EMBL" id="CAB4687076.1"/>
    </source>
</evidence>
<protein>
    <submittedName>
        <fullName evidence="1">Unannotated protein</fullName>
    </submittedName>
</protein>
<organism evidence="1">
    <name type="scientific">freshwater metagenome</name>
    <dbReference type="NCBI Taxonomy" id="449393"/>
    <lineage>
        <taxon>unclassified sequences</taxon>
        <taxon>metagenomes</taxon>
        <taxon>ecological metagenomes</taxon>
    </lineage>
</organism>
<dbReference type="EMBL" id="CAEZXN010000004">
    <property type="protein sequence ID" value="CAB4687076.1"/>
    <property type="molecule type" value="Genomic_DNA"/>
</dbReference>
<dbReference type="AlphaFoldDB" id="A0A6J6NLG0"/>
<dbReference type="PROSITE" id="PS51257">
    <property type="entry name" value="PROKAR_LIPOPROTEIN"/>
    <property type="match status" value="1"/>
</dbReference>
<sequence length="160" mass="16966">MLTLRIWSAAALSSLAIAGCSTSGVPREEATPSASAEVSADPSPVSTPSGIFVVDCMEYVEAPKELQLYCADGGQQLSKIMWASWTKESAFALATSTKNTCNPDCASGNYDVRTASLLLSDLVTSPDGHQVFSRVSIKYDKPLSDGQSEEVVELPTEPMP</sequence>
<name>A0A6J6NLG0_9ZZZZ</name>